<feature type="non-terminal residue" evidence="2">
    <location>
        <position position="51"/>
    </location>
</feature>
<evidence type="ECO:0000256" key="1">
    <source>
        <dbReference type="SAM" id="Phobius"/>
    </source>
</evidence>
<reference evidence="2 3" key="1">
    <citation type="journal article" date="2020" name="IScience">
        <title>Genome Sequencing of the Endangered Kingdonia uniflora (Circaeasteraceae, Ranunculales) Reveals Potential Mechanisms of Evolutionary Specialization.</title>
        <authorList>
            <person name="Sun Y."/>
            <person name="Deng T."/>
            <person name="Zhang A."/>
            <person name="Moore M.J."/>
            <person name="Landis J.B."/>
            <person name="Lin N."/>
            <person name="Zhang H."/>
            <person name="Zhang X."/>
            <person name="Huang J."/>
            <person name="Zhang X."/>
            <person name="Sun H."/>
            <person name="Wang H."/>
        </authorList>
    </citation>
    <scope>NUCLEOTIDE SEQUENCE [LARGE SCALE GENOMIC DNA]</scope>
    <source>
        <strain evidence="2">TB1705</strain>
        <tissue evidence="2">Leaf</tissue>
    </source>
</reference>
<sequence length="51" mass="6217">HCNSIYILICHFFPIMLIWHLTFMVCHFFRYTVAYTNHVESWNNVILKRGS</sequence>
<dbReference type="EMBL" id="JACGCM010002238">
    <property type="protein sequence ID" value="KAF6142858.1"/>
    <property type="molecule type" value="Genomic_DNA"/>
</dbReference>
<gene>
    <name evidence="2" type="ORF">GIB67_002722</name>
</gene>
<evidence type="ECO:0000313" key="2">
    <source>
        <dbReference type="EMBL" id="KAF6142858.1"/>
    </source>
</evidence>
<evidence type="ECO:0000313" key="3">
    <source>
        <dbReference type="Proteomes" id="UP000541444"/>
    </source>
</evidence>
<name>A0A7J7LK02_9MAGN</name>
<proteinExistence type="predicted"/>
<keyword evidence="1" id="KW-0812">Transmembrane</keyword>
<accession>A0A7J7LK02</accession>
<feature type="transmembrane region" description="Helical" evidence="1">
    <location>
        <begin position="6"/>
        <end position="29"/>
    </location>
</feature>
<protein>
    <submittedName>
        <fullName evidence="2">Uncharacterized protein</fullName>
    </submittedName>
</protein>
<dbReference type="AlphaFoldDB" id="A0A7J7LK02"/>
<organism evidence="2 3">
    <name type="scientific">Kingdonia uniflora</name>
    <dbReference type="NCBI Taxonomy" id="39325"/>
    <lineage>
        <taxon>Eukaryota</taxon>
        <taxon>Viridiplantae</taxon>
        <taxon>Streptophyta</taxon>
        <taxon>Embryophyta</taxon>
        <taxon>Tracheophyta</taxon>
        <taxon>Spermatophyta</taxon>
        <taxon>Magnoliopsida</taxon>
        <taxon>Ranunculales</taxon>
        <taxon>Circaeasteraceae</taxon>
        <taxon>Kingdonia</taxon>
    </lineage>
</organism>
<keyword evidence="3" id="KW-1185">Reference proteome</keyword>
<keyword evidence="1" id="KW-0472">Membrane</keyword>
<dbReference type="Proteomes" id="UP000541444">
    <property type="component" value="Unassembled WGS sequence"/>
</dbReference>
<keyword evidence="1" id="KW-1133">Transmembrane helix</keyword>
<comment type="caution">
    <text evidence="2">The sequence shown here is derived from an EMBL/GenBank/DDBJ whole genome shotgun (WGS) entry which is preliminary data.</text>
</comment>